<evidence type="ECO:0000313" key="1">
    <source>
        <dbReference type="EMBL" id="SVA46060.1"/>
    </source>
</evidence>
<proteinExistence type="predicted"/>
<protein>
    <submittedName>
        <fullName evidence="1">Uncharacterized protein</fullName>
    </submittedName>
</protein>
<dbReference type="Gene3D" id="3.50.30.30">
    <property type="match status" value="1"/>
</dbReference>
<dbReference type="SUPFAM" id="SSF53187">
    <property type="entry name" value="Zn-dependent exopeptidases"/>
    <property type="match status" value="1"/>
</dbReference>
<sequence length="654" mass="73376">MNRQDLSHHIAAEFNEQRALDTAVHMTQFYRSPGAEGYHRATDFVHKVLDENNLDKVWVERFPLDGETKFLNQQMPMSWEPYSAELRLNSSEGELLVSYESAYSCLPWWTQPTPEGGVTLDVIDVGTGENEEDYTKTDVKGKIAFIRGTTRPTGFAHAANLAMAAGVAGIITDYLLYQTAPFRTRESLPEPVQLLRMPSQQFNNCWAIVVNYHAAERLAAQIANGSSKVFCDIKCRSFKGEAQNLLADIEGTDKKDEFIQFVCHSTAGTRPGSNCASGPAVLAEMGRTIKSLIDSGRIPRPSRSIRFLINVEGHGTKNYITNHREDLGKTQVVIALDSVGHDQRKCFSALMFYHSPDSLPTYINDFYVSIMEAAPKETRWVFNNENNIPFVNFTDLPYTPWSDNKYYPVFGVPSPLIMSWPDLYFHTSMLTPDNLDSQVMRRCGVTTAIAALELAYAGPSEAADIMRTVASRSQYRLNQIAIGAKGTKNEGRVRRRLALLAKRDQMAVASAICLTNQKEQAENPELSTTIERLQQGIADTLKEVSSLLREEEDVDFPAGKVVPKRLIERDPPGLAGTPYWDLYQMTEEMKQRDSKMIYDSIRVIGDEVWNWADGKRTVNDIAAGIGAEFDFDLESRHVLKLFQGLESKGFVSLS</sequence>
<dbReference type="Gene3D" id="3.40.630.10">
    <property type="entry name" value="Zn peptidases"/>
    <property type="match status" value="1"/>
</dbReference>
<reference evidence="1" key="1">
    <citation type="submission" date="2018-05" db="EMBL/GenBank/DDBJ databases">
        <authorList>
            <person name="Lanie J.A."/>
            <person name="Ng W.-L."/>
            <person name="Kazmierczak K.M."/>
            <person name="Andrzejewski T.M."/>
            <person name="Davidsen T.M."/>
            <person name="Wayne K.J."/>
            <person name="Tettelin H."/>
            <person name="Glass J.I."/>
            <person name="Rusch D."/>
            <person name="Podicherti R."/>
            <person name="Tsui H.-C.T."/>
            <person name="Winkler M.E."/>
        </authorList>
    </citation>
    <scope>NUCLEOTIDE SEQUENCE</scope>
</reference>
<dbReference type="SUPFAM" id="SSF52025">
    <property type="entry name" value="PA domain"/>
    <property type="match status" value="1"/>
</dbReference>
<accession>A0A381W0L7</accession>
<dbReference type="EMBL" id="UINC01010346">
    <property type="protein sequence ID" value="SVA46060.1"/>
    <property type="molecule type" value="Genomic_DNA"/>
</dbReference>
<gene>
    <name evidence="1" type="ORF">METZ01_LOCUS98914</name>
</gene>
<name>A0A381W0L7_9ZZZZ</name>
<organism evidence="1">
    <name type="scientific">marine metagenome</name>
    <dbReference type="NCBI Taxonomy" id="408172"/>
    <lineage>
        <taxon>unclassified sequences</taxon>
        <taxon>metagenomes</taxon>
        <taxon>ecological metagenomes</taxon>
    </lineage>
</organism>
<dbReference type="AlphaFoldDB" id="A0A381W0L7"/>
<dbReference type="InterPro" id="IPR046450">
    <property type="entry name" value="PA_dom_sf"/>
</dbReference>